<dbReference type="Proteomes" id="UP000027982">
    <property type="component" value="Chromosome"/>
</dbReference>
<dbReference type="HOGENOM" id="CLU_1728675_0_0_0"/>
<sequence>MKSMSRFAPPSVREVDLEWQRLPVKARAKARWLMLVHVRNPGSDLRGRMDSLGFSPALAVWAEAECNRRRLYEANQPANEDPSDGPVIVSLAGFLLALVWLIAEVRNPAPEPRLWALGAASATSYVMWRTLLRCLNAWYRGSLRRSGGDAR</sequence>
<evidence type="ECO:0000313" key="1">
    <source>
        <dbReference type="EMBL" id="AIE84170.1"/>
    </source>
</evidence>
<organism evidence="1 2">
    <name type="scientific">Fimbriimonas ginsengisoli Gsoil 348</name>
    <dbReference type="NCBI Taxonomy" id="661478"/>
    <lineage>
        <taxon>Bacteria</taxon>
        <taxon>Bacillati</taxon>
        <taxon>Armatimonadota</taxon>
        <taxon>Fimbriimonadia</taxon>
        <taxon>Fimbriimonadales</taxon>
        <taxon>Fimbriimonadaceae</taxon>
        <taxon>Fimbriimonas</taxon>
    </lineage>
</organism>
<accession>A0A068NN57</accession>
<proteinExistence type="predicted"/>
<dbReference type="KEGG" id="fgi:OP10G_0802"/>
<dbReference type="AlphaFoldDB" id="A0A068NN57"/>
<dbReference type="STRING" id="661478.OP10G_0802"/>
<protein>
    <submittedName>
        <fullName evidence="1">Uncharacterized protein</fullName>
    </submittedName>
</protein>
<reference evidence="1 2" key="1">
    <citation type="journal article" date="2014" name="PLoS ONE">
        <title>The first complete genome sequence of the class fimbriimonadia in the phylum armatimonadetes.</title>
        <authorList>
            <person name="Hu Z.Y."/>
            <person name="Wang Y.Z."/>
            <person name="Im W.T."/>
            <person name="Wang S.Y."/>
            <person name="Zhao G.P."/>
            <person name="Zheng H.J."/>
            <person name="Quan Z.X."/>
        </authorList>
    </citation>
    <scope>NUCLEOTIDE SEQUENCE [LARGE SCALE GENOMIC DNA]</scope>
    <source>
        <strain evidence="1">Gsoil 348</strain>
    </source>
</reference>
<name>A0A068NN57_FIMGI</name>
<keyword evidence="2" id="KW-1185">Reference proteome</keyword>
<gene>
    <name evidence="1" type="ORF">OP10G_0802</name>
</gene>
<dbReference type="EMBL" id="CP007139">
    <property type="protein sequence ID" value="AIE84170.1"/>
    <property type="molecule type" value="Genomic_DNA"/>
</dbReference>
<evidence type="ECO:0000313" key="2">
    <source>
        <dbReference type="Proteomes" id="UP000027982"/>
    </source>
</evidence>